<comment type="subcellular location">
    <subcellularLocation>
        <location evidence="5 6">Cytoplasm</location>
    </subcellularLocation>
</comment>
<feature type="domain" description="Exonuclease VII large subunit C-terminal" evidence="7">
    <location>
        <begin position="186"/>
        <end position="497"/>
    </location>
</feature>
<keyword evidence="4 5" id="KW-0269">Exonuclease</keyword>
<evidence type="ECO:0000313" key="9">
    <source>
        <dbReference type="EMBL" id="AFI67258.1"/>
    </source>
</evidence>
<evidence type="ECO:0000259" key="8">
    <source>
        <dbReference type="Pfam" id="PF13742"/>
    </source>
</evidence>
<evidence type="ECO:0000256" key="1">
    <source>
        <dbReference type="ARBA" id="ARBA00022490"/>
    </source>
</evidence>
<evidence type="ECO:0000256" key="5">
    <source>
        <dbReference type="HAMAP-Rule" id="MF_00378"/>
    </source>
</evidence>
<dbReference type="GO" id="GO:0005737">
    <property type="term" value="C:cytoplasm"/>
    <property type="evidence" value="ECO:0007669"/>
    <property type="project" value="UniProtKB-SubCell"/>
</dbReference>
<dbReference type="GO" id="GO:0003676">
    <property type="term" value="F:nucleic acid binding"/>
    <property type="evidence" value="ECO:0007669"/>
    <property type="project" value="InterPro"/>
</dbReference>
<comment type="function">
    <text evidence="5">Bidirectionally degrades single-stranded DNA into large acid-insoluble oligonucleotides, which are then degraded further into small acid-soluble oligonucleotides.</text>
</comment>
<keyword evidence="3 5" id="KW-0378">Hydrolase</keyword>
<dbReference type="EC" id="3.1.11.6" evidence="5"/>
<dbReference type="Pfam" id="PF02601">
    <property type="entry name" value="Exonuc_VII_L"/>
    <property type="match status" value="1"/>
</dbReference>
<dbReference type="KEGG" id="bpz:BP1026B_I2668"/>
<dbReference type="PANTHER" id="PTHR30008">
    <property type="entry name" value="EXODEOXYRIBONUCLEASE 7 LARGE SUBUNIT"/>
    <property type="match status" value="1"/>
</dbReference>
<name>A0A0H3HSJ8_BURP2</name>
<dbReference type="GO" id="GO:0006308">
    <property type="term" value="P:DNA catabolic process"/>
    <property type="evidence" value="ECO:0007669"/>
    <property type="project" value="UniProtKB-UniRule"/>
</dbReference>
<evidence type="ECO:0000256" key="3">
    <source>
        <dbReference type="ARBA" id="ARBA00022801"/>
    </source>
</evidence>
<dbReference type="PATRIC" id="fig|884204.3.peg.2939"/>
<protein>
    <recommendedName>
        <fullName evidence="5">Exodeoxyribonuclease 7 large subunit</fullName>
        <ecNumber evidence="5">3.1.11.6</ecNumber>
    </recommendedName>
    <alternativeName>
        <fullName evidence="5">Exodeoxyribonuclease VII large subunit</fullName>
        <shortName evidence="5">Exonuclease VII large subunit</shortName>
    </alternativeName>
</protein>
<dbReference type="AlphaFoldDB" id="A0A0H3HSJ8"/>
<dbReference type="Pfam" id="PF13742">
    <property type="entry name" value="tRNA_anti_2"/>
    <property type="match status" value="1"/>
</dbReference>
<dbReference type="InterPro" id="IPR025824">
    <property type="entry name" value="OB-fold_nuc-bd_dom"/>
</dbReference>
<comment type="similarity">
    <text evidence="5 6">Belongs to the XseA family.</text>
</comment>
<accession>A0A0H3HSJ8</accession>
<dbReference type="InterPro" id="IPR020579">
    <property type="entry name" value="Exonuc_VII_lsu_C"/>
</dbReference>
<dbReference type="CDD" id="cd04489">
    <property type="entry name" value="ExoVII_LU_OBF"/>
    <property type="match status" value="1"/>
</dbReference>
<gene>
    <name evidence="5 9" type="primary">xseA</name>
    <name evidence="9" type="ordered locus">BP1026B_I2668</name>
</gene>
<evidence type="ECO:0000259" key="7">
    <source>
        <dbReference type="Pfam" id="PF02601"/>
    </source>
</evidence>
<dbReference type="HAMAP" id="MF_00378">
    <property type="entry name" value="Exonuc_7_L"/>
    <property type="match status" value="1"/>
</dbReference>
<dbReference type="EMBL" id="CP002833">
    <property type="protein sequence ID" value="AFI67258.1"/>
    <property type="molecule type" value="Genomic_DNA"/>
</dbReference>
<feature type="domain" description="OB-fold nucleic acid binding" evidence="8">
    <location>
        <begin position="71"/>
        <end position="163"/>
    </location>
</feature>
<comment type="subunit">
    <text evidence="5">Heterooligomer composed of large and small subunits.</text>
</comment>
<proteinExistence type="inferred from homology"/>
<comment type="catalytic activity">
    <reaction evidence="5 6">
        <text>Exonucleolytic cleavage in either 5'- to 3'- or 3'- to 5'-direction to yield nucleoside 5'-phosphates.</text>
        <dbReference type="EC" id="3.1.11.6"/>
    </reaction>
</comment>
<dbReference type="Proteomes" id="UP000010087">
    <property type="component" value="Chromosome 1"/>
</dbReference>
<evidence type="ECO:0000313" key="10">
    <source>
        <dbReference type="Proteomes" id="UP000010087"/>
    </source>
</evidence>
<dbReference type="NCBIfam" id="TIGR00237">
    <property type="entry name" value="xseA"/>
    <property type="match status" value="1"/>
</dbReference>
<dbReference type="GO" id="GO:0009318">
    <property type="term" value="C:exodeoxyribonuclease VII complex"/>
    <property type="evidence" value="ECO:0007669"/>
    <property type="project" value="UniProtKB-UniRule"/>
</dbReference>
<dbReference type="InterPro" id="IPR003753">
    <property type="entry name" value="Exonuc_VII_L"/>
</dbReference>
<keyword evidence="2 5" id="KW-0540">Nuclease</keyword>
<evidence type="ECO:0000256" key="6">
    <source>
        <dbReference type="RuleBase" id="RU004355"/>
    </source>
</evidence>
<keyword evidence="1 5" id="KW-0963">Cytoplasm</keyword>
<dbReference type="GO" id="GO:0008855">
    <property type="term" value="F:exodeoxyribonuclease VII activity"/>
    <property type="evidence" value="ECO:0007669"/>
    <property type="project" value="UniProtKB-UniRule"/>
</dbReference>
<sequence length="510" mass="55447">MTKIIGPFRAIVTALSPFRATCGNLGGAHARLAARAEAVYRWAPEIFRPSMHSESPFAGSGGAPAGDGVIPVSALNRAIGTMLERTFPLLWVAGEVSNFTRAASGHWYFSIKDQQAQMRCVMFRGRAQHAEFTPREGDRIEVRALVTMYEPRGEVQLSVEAIRRTGQGRLYEAFLRLKAQLEAEGLFVPERKRAPPTHPRAIGIVTSLQAAALRDVLTTLARRAPHVPVIVYPAPVQGAGAAEKLAAMVATANARREVDVLIVCRGGGSIEDLWSFNDEALARAIAASDVPVVCGVGHETDFTIADFAADVRAPTPTGAAELVSPQRALLLRELGERQGALARGLRRGLDARAQQLDWLARRLISPAERLQRQAMHVGQLAARLAAAGARPVRDARARFSLVQLRWQRARPDFAQARQVLAAFAQRLDATLQRRLERDTARVAACAARLEVLSPQRTLERGYAALIDAQTGRAVRAPASLKPQRRLTVHLAEGSADVSLADVQPRLSDTF</sequence>
<dbReference type="PANTHER" id="PTHR30008:SF0">
    <property type="entry name" value="EXODEOXYRIBONUCLEASE 7 LARGE SUBUNIT"/>
    <property type="match status" value="1"/>
</dbReference>
<evidence type="ECO:0000256" key="2">
    <source>
        <dbReference type="ARBA" id="ARBA00022722"/>
    </source>
</evidence>
<organism evidence="9 10">
    <name type="scientific">Burkholderia pseudomallei (strain 1026b)</name>
    <dbReference type="NCBI Taxonomy" id="884204"/>
    <lineage>
        <taxon>Bacteria</taxon>
        <taxon>Pseudomonadati</taxon>
        <taxon>Pseudomonadota</taxon>
        <taxon>Betaproteobacteria</taxon>
        <taxon>Burkholderiales</taxon>
        <taxon>Burkholderiaceae</taxon>
        <taxon>Burkholderia</taxon>
        <taxon>pseudomallei group</taxon>
    </lineage>
</organism>
<evidence type="ECO:0000256" key="4">
    <source>
        <dbReference type="ARBA" id="ARBA00022839"/>
    </source>
</evidence>
<reference evidence="9 10" key="1">
    <citation type="journal article" date="2012" name="PLoS ONE">
        <title>Evolution of Burkholderia pseudomallei in recurrent melioidosis.</title>
        <authorList>
            <person name="Hayden H.S."/>
            <person name="Lim R."/>
            <person name="Brittnacher M.J."/>
            <person name="Sims E.H."/>
            <person name="Ramage E.R."/>
            <person name="Fong C."/>
            <person name="Wu Z."/>
            <person name="Crist E."/>
            <person name="Chang J."/>
            <person name="Zhou Y."/>
            <person name="Radey M."/>
            <person name="Rohmer L."/>
            <person name="Haugen E."/>
            <person name="Gillett W."/>
            <person name="Wuthiekanun V."/>
            <person name="Peacock S.J."/>
            <person name="Kaul R."/>
            <person name="Miller S.I."/>
            <person name="Manoil C."/>
            <person name="Jacobs M.A."/>
        </authorList>
    </citation>
    <scope>NUCLEOTIDE SEQUENCE [LARGE SCALE GENOMIC DNA]</scope>
    <source>
        <strain evidence="9 10">1026b</strain>
    </source>
</reference>